<evidence type="ECO:0000313" key="11">
    <source>
        <dbReference type="Proteomes" id="UP000094112"/>
    </source>
</evidence>
<name>A0A1E3P9V2_WICAA</name>
<accession>A0A1E3P9V2</accession>
<dbReference type="Gene3D" id="2.130.10.10">
    <property type="entry name" value="YVTN repeat-like/Quinoprotein amine dehydrogenase"/>
    <property type="match status" value="2"/>
</dbReference>
<dbReference type="InterPro" id="IPR001680">
    <property type="entry name" value="WD40_rpt"/>
</dbReference>
<dbReference type="Pfam" id="PF12341">
    <property type="entry name" value="Mcl1_mid"/>
    <property type="match status" value="1"/>
</dbReference>
<dbReference type="GO" id="GO:0042802">
    <property type="term" value="F:identical protein binding"/>
    <property type="evidence" value="ECO:0007669"/>
    <property type="project" value="EnsemblFungi"/>
</dbReference>
<protein>
    <submittedName>
        <fullName evidence="10">Uncharacterized protein</fullName>
    </submittedName>
</protein>
<reference evidence="10 11" key="1">
    <citation type="journal article" date="2016" name="Proc. Natl. Acad. Sci. U.S.A.">
        <title>Comparative genomics of biotechnologically important yeasts.</title>
        <authorList>
            <person name="Riley R."/>
            <person name="Haridas S."/>
            <person name="Wolfe K.H."/>
            <person name="Lopes M.R."/>
            <person name="Hittinger C.T."/>
            <person name="Goeker M."/>
            <person name="Salamov A.A."/>
            <person name="Wisecaver J.H."/>
            <person name="Long T.M."/>
            <person name="Calvey C.H."/>
            <person name="Aerts A.L."/>
            <person name="Barry K.W."/>
            <person name="Choi C."/>
            <person name="Clum A."/>
            <person name="Coughlan A.Y."/>
            <person name="Deshpande S."/>
            <person name="Douglass A.P."/>
            <person name="Hanson S.J."/>
            <person name="Klenk H.-P."/>
            <person name="LaButti K.M."/>
            <person name="Lapidus A."/>
            <person name="Lindquist E.A."/>
            <person name="Lipzen A.M."/>
            <person name="Meier-Kolthoff J.P."/>
            <person name="Ohm R.A."/>
            <person name="Otillar R.P."/>
            <person name="Pangilinan J.L."/>
            <person name="Peng Y."/>
            <person name="Rokas A."/>
            <person name="Rosa C.A."/>
            <person name="Scheuner C."/>
            <person name="Sibirny A.A."/>
            <person name="Slot J.C."/>
            <person name="Stielow J.B."/>
            <person name="Sun H."/>
            <person name="Kurtzman C.P."/>
            <person name="Blackwell M."/>
            <person name="Grigoriev I.V."/>
            <person name="Jeffries T.W."/>
        </authorList>
    </citation>
    <scope>NUCLEOTIDE SEQUENCE [LARGE SCALE GENOMIC DNA]</scope>
    <source>
        <strain evidence="11">ATCC 58044 / CBS 1984 / NCYC 433 / NRRL Y-366-8</strain>
    </source>
</reference>
<dbReference type="SUPFAM" id="SSF50978">
    <property type="entry name" value="WD40 repeat-like"/>
    <property type="match status" value="1"/>
</dbReference>
<dbReference type="GO" id="GO:0007064">
    <property type="term" value="P:mitotic sister chromatid cohesion"/>
    <property type="evidence" value="ECO:0007669"/>
    <property type="project" value="EnsemblFungi"/>
</dbReference>
<evidence type="ECO:0000256" key="3">
    <source>
        <dbReference type="ARBA" id="ARBA00022737"/>
    </source>
</evidence>
<evidence type="ECO:0000313" key="10">
    <source>
        <dbReference type="EMBL" id="ODQ62195.1"/>
    </source>
</evidence>
<dbReference type="GO" id="GO:0000278">
    <property type="term" value="P:mitotic cell cycle"/>
    <property type="evidence" value="ECO:0007669"/>
    <property type="project" value="TreeGrafter"/>
</dbReference>
<dbReference type="GeneID" id="30199877"/>
<dbReference type="Pfam" id="PF20946">
    <property type="entry name" value="Ctf4_C"/>
    <property type="match status" value="1"/>
</dbReference>
<evidence type="ECO:0000259" key="9">
    <source>
        <dbReference type="Pfam" id="PF24817"/>
    </source>
</evidence>
<dbReference type="InterPro" id="IPR057646">
    <property type="entry name" value="WD40_WDHD1_1st"/>
</dbReference>
<dbReference type="RefSeq" id="XP_019041402.1">
    <property type="nucleotide sequence ID" value="XM_019182631.1"/>
</dbReference>
<dbReference type="SMART" id="SM00320">
    <property type="entry name" value="WD40"/>
    <property type="match status" value="6"/>
</dbReference>
<dbReference type="InterPro" id="IPR015943">
    <property type="entry name" value="WD40/YVTN_repeat-like_dom_sf"/>
</dbReference>
<feature type="domain" description="WDHD1/CFT4 second beta-propeller" evidence="7">
    <location>
        <begin position="402"/>
        <end position="684"/>
    </location>
</feature>
<dbReference type="PANTHER" id="PTHR19932">
    <property type="entry name" value="WD REPEAT AND HMG-BOX DNA BINDING PROTEIN"/>
    <property type="match status" value="1"/>
</dbReference>
<proteinExistence type="predicted"/>
<dbReference type="Proteomes" id="UP000094112">
    <property type="component" value="Unassembled WGS sequence"/>
</dbReference>
<feature type="domain" description="WDHD1 first WD40" evidence="9">
    <location>
        <begin position="13"/>
        <end position="305"/>
    </location>
</feature>
<dbReference type="InterPro" id="IPR048591">
    <property type="entry name" value="WDHD1/CFT4_hel"/>
</dbReference>
<dbReference type="OrthoDB" id="427368at2759"/>
<dbReference type="STRING" id="683960.A0A1E3P9V2"/>
<organism evidence="10 11">
    <name type="scientific">Wickerhamomyces anomalus (strain ATCC 58044 / CBS 1984 / NCYC 433 / NRRL Y-366-8)</name>
    <name type="common">Yeast</name>
    <name type="synonym">Hansenula anomala</name>
    <dbReference type="NCBI Taxonomy" id="683960"/>
    <lineage>
        <taxon>Eukaryota</taxon>
        <taxon>Fungi</taxon>
        <taxon>Dikarya</taxon>
        <taxon>Ascomycota</taxon>
        <taxon>Saccharomycotina</taxon>
        <taxon>Saccharomycetes</taxon>
        <taxon>Phaffomycetales</taxon>
        <taxon>Wickerhamomycetaceae</taxon>
        <taxon>Wickerhamomyces</taxon>
    </lineage>
</organism>
<feature type="domain" description="WDHD1/CFT4 helical bundle" evidence="8">
    <location>
        <begin position="695"/>
        <end position="796"/>
    </location>
</feature>
<keyword evidence="2 5" id="KW-0853">WD repeat</keyword>
<evidence type="ECO:0000256" key="6">
    <source>
        <dbReference type="SAM" id="MobiDB-lite"/>
    </source>
</evidence>
<dbReference type="PROSITE" id="PS50294">
    <property type="entry name" value="WD_REPEATS_REGION"/>
    <property type="match status" value="1"/>
</dbReference>
<dbReference type="GO" id="GO:0003682">
    <property type="term" value="F:chromatin binding"/>
    <property type="evidence" value="ECO:0007669"/>
    <property type="project" value="EnsemblFungi"/>
</dbReference>
<dbReference type="GO" id="GO:0034085">
    <property type="term" value="P:establishment of sister chromatid cohesion"/>
    <property type="evidence" value="ECO:0007669"/>
    <property type="project" value="EnsemblFungi"/>
</dbReference>
<dbReference type="EMBL" id="KV454208">
    <property type="protein sequence ID" value="ODQ62195.1"/>
    <property type="molecule type" value="Genomic_DNA"/>
</dbReference>
<keyword evidence="4" id="KW-0539">Nucleus</keyword>
<evidence type="ECO:0000256" key="2">
    <source>
        <dbReference type="ARBA" id="ARBA00022574"/>
    </source>
</evidence>
<dbReference type="InterPro" id="IPR022100">
    <property type="entry name" value="WDHD1/CFT4_beta-prop_2nd"/>
</dbReference>
<dbReference type="GO" id="GO:0043596">
    <property type="term" value="C:nuclear replication fork"/>
    <property type="evidence" value="ECO:0007669"/>
    <property type="project" value="EnsemblFungi"/>
</dbReference>
<dbReference type="PANTHER" id="PTHR19932:SF10">
    <property type="entry name" value="WD REPEAT AND HMG-BOX DNA-BINDING PROTEIN 1"/>
    <property type="match status" value="1"/>
</dbReference>
<comment type="subcellular location">
    <subcellularLocation>
        <location evidence="1">Nucleus</location>
    </subcellularLocation>
</comment>
<keyword evidence="11" id="KW-1185">Reference proteome</keyword>
<dbReference type="GO" id="GO:0000727">
    <property type="term" value="P:double-strand break repair via break-induced replication"/>
    <property type="evidence" value="ECO:0007669"/>
    <property type="project" value="EnsemblFungi"/>
</dbReference>
<dbReference type="Pfam" id="PF24817">
    <property type="entry name" value="WD40_WDHD1_1st"/>
    <property type="match status" value="1"/>
</dbReference>
<dbReference type="GO" id="GO:0006270">
    <property type="term" value="P:DNA replication initiation"/>
    <property type="evidence" value="ECO:0007669"/>
    <property type="project" value="EnsemblFungi"/>
</dbReference>
<dbReference type="InterPro" id="IPR036322">
    <property type="entry name" value="WD40_repeat_dom_sf"/>
</dbReference>
<feature type="repeat" description="WD" evidence="5">
    <location>
        <begin position="235"/>
        <end position="276"/>
    </location>
</feature>
<evidence type="ECO:0000259" key="7">
    <source>
        <dbReference type="Pfam" id="PF12341"/>
    </source>
</evidence>
<feature type="compositionally biased region" description="Acidic residues" evidence="6">
    <location>
        <begin position="340"/>
        <end position="366"/>
    </location>
</feature>
<sequence>MVEPEVRNVYSSGGSTYVAYTKNGDHLLVAGSSGLIRNYKVGAEDSEPNNIDILDEISDLAVFGDDKVAVSSKIGEVELYSLKDNKAVGKVIRSSLPLRSTVFTHIGTMVAAAGDDDEVQIADLSDNTRVIKLKVNDQVHDISYNSTIDLISISLSNGEIKMYSLTSEEPQLLATIKDEIPKLIYQDDDEEAEDNVITTRVEWNPNGDHFAIPSESKDIKVFSRSENYKQVYSFPRLHQKNLADLKWSPNGDYLASADIGNTLIIWDSESRDTVLEKKLDSRVNNLAWAKNNADGYDLAVGSENGDAYIFSNVVKAKKAKGARLNGISALVDDEADISVDEGSDQEEANADDINSENELTNDEGDDGEKRADFFDDDDGFPERSIKRSRPSTFIGAKKYKLKPYSPGCTPYISDRRYLTINSIGYVSTVKQDSHSSITVSFFDTSVHREYHFEDLYGYDLASLNTEGILLGVSGNDSNITKILFRPHENVNEAWEKNIPTSSGEIITSISLSDSVILVCTSFGYIRSFTLFGLPIGLQKSSPVLASATNTNYMFTVSLSNNNQLIYNLQDLEGRFLQRDLTLPLELQNDADLLKGIFFSTYGDPVIVGTDGVILVLARWRTPLQATWVPILDSEEKVKEIGGKGDLSVWPLGLHANNLNCIIVRGSQFPTYPLPLPSELEIKLPTTKDSNQDDIAEEQFLRSRTMGELLGETLANDGEIFEEDNERLNEYAIAHDRAVLQLFANACQEGKNAKAWRLAREVKQDHGLVACNKIAERIGLVSLSNRINKLREQRMEEEVL</sequence>
<evidence type="ECO:0000256" key="1">
    <source>
        <dbReference type="ARBA" id="ARBA00004123"/>
    </source>
</evidence>
<dbReference type="AlphaFoldDB" id="A0A1E3P9V2"/>
<gene>
    <name evidence="10" type="ORF">WICANDRAFT_49532</name>
</gene>
<evidence type="ECO:0000256" key="4">
    <source>
        <dbReference type="ARBA" id="ARBA00023242"/>
    </source>
</evidence>
<keyword evidence="3" id="KW-0677">Repeat</keyword>
<evidence type="ECO:0000256" key="5">
    <source>
        <dbReference type="PROSITE-ProRule" id="PRU00221"/>
    </source>
</evidence>
<dbReference type="PROSITE" id="PS50082">
    <property type="entry name" value="WD_REPEATS_2"/>
    <property type="match status" value="1"/>
</dbReference>
<evidence type="ECO:0000259" key="8">
    <source>
        <dbReference type="Pfam" id="PF20946"/>
    </source>
</evidence>
<feature type="region of interest" description="Disordered" evidence="6">
    <location>
        <begin position="340"/>
        <end position="386"/>
    </location>
</feature>